<dbReference type="EMBL" id="FMUR01000010">
    <property type="protein sequence ID" value="SCY23271.1"/>
    <property type="molecule type" value="Genomic_DNA"/>
</dbReference>
<feature type="transmembrane region" description="Helical" evidence="1">
    <location>
        <begin position="32"/>
        <end position="50"/>
    </location>
</feature>
<dbReference type="Proteomes" id="UP000183047">
    <property type="component" value="Unassembled WGS sequence"/>
</dbReference>
<name>A0A1G5E941_9FIRM</name>
<dbReference type="OrthoDB" id="9870738at2"/>
<dbReference type="RefSeq" id="WP_074462433.1">
    <property type="nucleotide sequence ID" value="NZ_FMUR01000010.1"/>
</dbReference>
<organism evidence="2 3">
    <name type="scientific">Butyrivibrio hungatei</name>
    <dbReference type="NCBI Taxonomy" id="185008"/>
    <lineage>
        <taxon>Bacteria</taxon>
        <taxon>Bacillati</taxon>
        <taxon>Bacillota</taxon>
        <taxon>Clostridia</taxon>
        <taxon>Lachnospirales</taxon>
        <taxon>Lachnospiraceae</taxon>
        <taxon>Butyrivibrio</taxon>
    </lineage>
</organism>
<evidence type="ECO:0000256" key="1">
    <source>
        <dbReference type="SAM" id="Phobius"/>
    </source>
</evidence>
<proteinExistence type="predicted"/>
<gene>
    <name evidence="2" type="ORF">SAMN02910451_01851</name>
</gene>
<accession>A0A1G5E941</accession>
<evidence type="ECO:0000313" key="3">
    <source>
        <dbReference type="Proteomes" id="UP000183047"/>
    </source>
</evidence>
<keyword evidence="3" id="KW-1185">Reference proteome</keyword>
<sequence>MRVLAKVLIFPLVIVLSLAGLAVRVAIKLGSVVAGVCTLIFGILAVLVLINKMWLQLGILALIYAAMMVVLFAATEVQVWIDVATDLLKEV</sequence>
<dbReference type="AlphaFoldDB" id="A0A1G5E941"/>
<protein>
    <submittedName>
        <fullName evidence="2">Uncharacterized protein</fullName>
    </submittedName>
</protein>
<keyword evidence="1" id="KW-0812">Transmembrane</keyword>
<evidence type="ECO:0000313" key="2">
    <source>
        <dbReference type="EMBL" id="SCY23271.1"/>
    </source>
</evidence>
<feature type="transmembrane region" description="Helical" evidence="1">
    <location>
        <begin position="57"/>
        <end position="81"/>
    </location>
</feature>
<reference evidence="3" key="1">
    <citation type="submission" date="2016-10" db="EMBL/GenBank/DDBJ databases">
        <authorList>
            <person name="Varghese N."/>
            <person name="Submissions S."/>
        </authorList>
    </citation>
    <scope>NUCLEOTIDE SEQUENCE [LARGE SCALE GENOMIC DNA]</scope>
    <source>
        <strain evidence="3">XBD2006</strain>
    </source>
</reference>
<keyword evidence="1" id="KW-0472">Membrane</keyword>
<keyword evidence="1" id="KW-1133">Transmembrane helix</keyword>